<name>A0A9P6SR87_9FUNG</name>
<protein>
    <submittedName>
        <fullName evidence="1">Uncharacterized protein</fullName>
    </submittedName>
</protein>
<evidence type="ECO:0000313" key="1">
    <source>
        <dbReference type="EMBL" id="KAF9993282.1"/>
    </source>
</evidence>
<accession>A0A9P6SR87</accession>
<evidence type="ECO:0000313" key="2">
    <source>
        <dbReference type="Proteomes" id="UP000749646"/>
    </source>
</evidence>
<comment type="caution">
    <text evidence="1">The sequence shown here is derived from an EMBL/GenBank/DDBJ whole genome shotgun (WGS) entry which is preliminary data.</text>
</comment>
<proteinExistence type="predicted"/>
<reference evidence="1" key="1">
    <citation type="journal article" date="2020" name="Fungal Divers.">
        <title>Resolving the Mortierellaceae phylogeny through synthesis of multi-gene phylogenetics and phylogenomics.</title>
        <authorList>
            <person name="Vandepol N."/>
            <person name="Liber J."/>
            <person name="Desiro A."/>
            <person name="Na H."/>
            <person name="Kennedy M."/>
            <person name="Barry K."/>
            <person name="Grigoriev I.V."/>
            <person name="Miller A.N."/>
            <person name="O'Donnell K."/>
            <person name="Stajich J.E."/>
            <person name="Bonito G."/>
        </authorList>
    </citation>
    <scope>NUCLEOTIDE SEQUENCE</scope>
    <source>
        <strain evidence="1">MES-2147</strain>
    </source>
</reference>
<dbReference type="AlphaFoldDB" id="A0A9P6SR87"/>
<sequence length="93" mass="10783">MFNRLSCLASLQDLTIGGTTLVLQLEAGLHKMEKLCNLESFRVRHLQTVLGDDEVRWLIGAWPKLKRARFESGSLAPPWLRYIRRQRPHLILC</sequence>
<dbReference type="Proteomes" id="UP000749646">
    <property type="component" value="Unassembled WGS sequence"/>
</dbReference>
<dbReference type="EMBL" id="JAAAHW010001889">
    <property type="protein sequence ID" value="KAF9993282.1"/>
    <property type="molecule type" value="Genomic_DNA"/>
</dbReference>
<organism evidence="1 2">
    <name type="scientific">Modicella reniformis</name>
    <dbReference type="NCBI Taxonomy" id="1440133"/>
    <lineage>
        <taxon>Eukaryota</taxon>
        <taxon>Fungi</taxon>
        <taxon>Fungi incertae sedis</taxon>
        <taxon>Mucoromycota</taxon>
        <taxon>Mortierellomycotina</taxon>
        <taxon>Mortierellomycetes</taxon>
        <taxon>Mortierellales</taxon>
        <taxon>Mortierellaceae</taxon>
        <taxon>Modicella</taxon>
    </lineage>
</organism>
<dbReference type="OrthoDB" id="421226at2759"/>
<keyword evidence="2" id="KW-1185">Reference proteome</keyword>
<gene>
    <name evidence="1" type="ORF">BGZ65_011222</name>
</gene>